<reference evidence="6 7" key="1">
    <citation type="submission" date="2019-02" db="EMBL/GenBank/DDBJ databases">
        <title>Haloarcula mannanilyticum sp. nov., a mannan degrading haloarchaeon isolated from commercial salt.</title>
        <authorList>
            <person name="Enomoto S."/>
            <person name="Shimane Y."/>
            <person name="Kamekura M."/>
            <person name="Ito T."/>
            <person name="Moriya O."/>
            <person name="Ihara K."/>
            <person name="Takahashi-Ando N."/>
            <person name="Fukushima Y."/>
            <person name="Yoshida Y."/>
            <person name="Usama R."/>
            <person name="Takai K."/>
            <person name="Minegishi H."/>
        </authorList>
    </citation>
    <scope>NUCLEOTIDE SEQUENCE [LARGE SCALE GENOMIC DNA]</scope>
    <source>
        <strain evidence="6 7">MD130-1</strain>
    </source>
</reference>
<dbReference type="InterPro" id="IPR036388">
    <property type="entry name" value="WH-like_DNA-bd_sf"/>
</dbReference>
<dbReference type="InterPro" id="IPR057527">
    <property type="entry name" value="HVO_A0261-like_N"/>
</dbReference>
<evidence type="ECO:0000313" key="7">
    <source>
        <dbReference type="Proteomes" id="UP000304382"/>
    </source>
</evidence>
<comment type="caution">
    <text evidence="6">The sequence shown here is derived from an EMBL/GenBank/DDBJ whole genome shotgun (WGS) entry which is preliminary data.</text>
</comment>
<dbReference type="GO" id="GO:0003700">
    <property type="term" value="F:DNA-binding transcription factor activity"/>
    <property type="evidence" value="ECO:0007669"/>
    <property type="project" value="InterPro"/>
</dbReference>
<evidence type="ECO:0000259" key="5">
    <source>
        <dbReference type="PROSITE" id="PS51077"/>
    </source>
</evidence>
<protein>
    <submittedName>
        <fullName evidence="6">MarR family transcriptional regulator</fullName>
    </submittedName>
</protein>
<dbReference type="AlphaFoldDB" id="A0A4C2EFR8"/>
<keyword evidence="1" id="KW-0805">Transcription regulation</keyword>
<dbReference type="PANTHER" id="PTHR33154:SF38">
    <property type="entry name" value="HTH ARSR-TYPE DOMAIN-CONTAINING PROTEIN"/>
    <property type="match status" value="1"/>
</dbReference>
<dbReference type="CDD" id="cd00090">
    <property type="entry name" value="HTH_ARSR"/>
    <property type="match status" value="1"/>
</dbReference>
<dbReference type="InterPro" id="IPR001845">
    <property type="entry name" value="HTH_ArsR_DNA-bd_dom"/>
</dbReference>
<sequence length="306" mass="35356">MYTEAELRALEALQGELTVSGLAEELNRSRSYVSELVDRMESKGLVHTSREGKQKRINRSDARAIELFDSFVQQYTHIPFPELLGGATLRILYYLQSPATAAQLAERVDVHRSTVHRSLSPLEHRGMIYKSDGKYRLNDEFEELSTLAREFAHLRHRHRAEGHAESFTLLWESLDEFLVQTRTVIDEDMFHLTGPELFQAYDLPLMARQRRYYLYSESVDDVSPAELCCHMLVIDDGTRSQSYCLLLISETAIDRDELLEAARKYEVGERVSNLLEYLDTEGESRSGHLPRWKEFRDLADDYGVTV</sequence>
<dbReference type="InterPro" id="IPR000835">
    <property type="entry name" value="HTH_MarR-typ"/>
</dbReference>
<dbReference type="EMBL" id="BIXZ01000001">
    <property type="protein sequence ID" value="GCF12090.1"/>
    <property type="molecule type" value="Genomic_DNA"/>
</dbReference>
<keyword evidence="7" id="KW-1185">Reference proteome</keyword>
<keyword evidence="3" id="KW-0804">Transcription</keyword>
<evidence type="ECO:0000256" key="2">
    <source>
        <dbReference type="ARBA" id="ARBA00023125"/>
    </source>
</evidence>
<dbReference type="Gene3D" id="1.10.10.10">
    <property type="entry name" value="Winged helix-like DNA-binding domain superfamily/Winged helix DNA-binding domain"/>
    <property type="match status" value="2"/>
</dbReference>
<evidence type="ECO:0000256" key="3">
    <source>
        <dbReference type="ARBA" id="ARBA00023163"/>
    </source>
</evidence>
<dbReference type="Pfam" id="PF24271">
    <property type="entry name" value="HVO_2833_C"/>
    <property type="match status" value="1"/>
</dbReference>
<dbReference type="Pfam" id="PF12802">
    <property type="entry name" value="MarR_2"/>
    <property type="match status" value="1"/>
</dbReference>
<keyword evidence="2" id="KW-0238">DNA-binding</keyword>
<dbReference type="InterPro" id="IPR005471">
    <property type="entry name" value="Tscrpt_reg_IclR_N"/>
</dbReference>
<dbReference type="Pfam" id="PF25213">
    <property type="entry name" value="HVO_A0261_N"/>
    <property type="match status" value="1"/>
</dbReference>
<name>A0A4C2EFR8_9EURY</name>
<dbReference type="PANTHER" id="PTHR33154">
    <property type="entry name" value="TRANSCRIPTIONAL REGULATOR, ARSR FAMILY"/>
    <property type="match status" value="1"/>
</dbReference>
<dbReference type="Proteomes" id="UP000304382">
    <property type="component" value="Unassembled WGS sequence"/>
</dbReference>
<dbReference type="RefSeq" id="WP_137681814.1">
    <property type="nucleotide sequence ID" value="NZ_BIXZ01000001.1"/>
</dbReference>
<dbReference type="PROSITE" id="PS50987">
    <property type="entry name" value="HTH_ARSR_2"/>
    <property type="match status" value="1"/>
</dbReference>
<dbReference type="SUPFAM" id="SSF46785">
    <property type="entry name" value="Winged helix' DNA-binding domain"/>
    <property type="match status" value="2"/>
</dbReference>
<feature type="domain" description="HTH iclR-type" evidence="5">
    <location>
        <begin position="58"/>
        <end position="139"/>
    </location>
</feature>
<dbReference type="OrthoDB" id="95477at2157"/>
<feature type="domain" description="HTH arsR-type" evidence="4">
    <location>
        <begin position="1"/>
        <end position="79"/>
    </location>
</feature>
<gene>
    <name evidence="6" type="ORF">Harman_00250</name>
</gene>
<dbReference type="PROSITE" id="PS51077">
    <property type="entry name" value="HTH_ICLR"/>
    <property type="match status" value="1"/>
</dbReference>
<dbReference type="InterPro" id="IPR051081">
    <property type="entry name" value="HTH_MetalResp_TranReg"/>
</dbReference>
<dbReference type="GO" id="GO:0003677">
    <property type="term" value="F:DNA binding"/>
    <property type="evidence" value="ECO:0007669"/>
    <property type="project" value="UniProtKB-KW"/>
</dbReference>
<dbReference type="InterPro" id="IPR011991">
    <property type="entry name" value="ArsR-like_HTH"/>
</dbReference>
<organism evidence="6 7">
    <name type="scientific">Haloarcula mannanilytica</name>
    <dbReference type="NCBI Taxonomy" id="2509225"/>
    <lineage>
        <taxon>Archaea</taxon>
        <taxon>Methanobacteriati</taxon>
        <taxon>Methanobacteriota</taxon>
        <taxon>Stenosarchaea group</taxon>
        <taxon>Halobacteria</taxon>
        <taxon>Halobacteriales</taxon>
        <taxon>Haloarculaceae</taxon>
        <taxon>Haloarcula</taxon>
    </lineage>
</organism>
<evidence type="ECO:0000256" key="1">
    <source>
        <dbReference type="ARBA" id="ARBA00023015"/>
    </source>
</evidence>
<evidence type="ECO:0000313" key="6">
    <source>
        <dbReference type="EMBL" id="GCF12090.1"/>
    </source>
</evidence>
<dbReference type="InterPro" id="IPR036390">
    <property type="entry name" value="WH_DNA-bd_sf"/>
</dbReference>
<dbReference type="InterPro" id="IPR056528">
    <property type="entry name" value="HVO_2833_C"/>
</dbReference>
<accession>A0A4C2EFR8</accession>
<evidence type="ECO:0000259" key="4">
    <source>
        <dbReference type="PROSITE" id="PS50987"/>
    </source>
</evidence>
<proteinExistence type="predicted"/>